<accession>A0A6A5WEI2</accession>
<organism evidence="1 2">
    <name type="scientific">Amniculicola lignicola CBS 123094</name>
    <dbReference type="NCBI Taxonomy" id="1392246"/>
    <lineage>
        <taxon>Eukaryota</taxon>
        <taxon>Fungi</taxon>
        <taxon>Dikarya</taxon>
        <taxon>Ascomycota</taxon>
        <taxon>Pezizomycotina</taxon>
        <taxon>Dothideomycetes</taxon>
        <taxon>Pleosporomycetidae</taxon>
        <taxon>Pleosporales</taxon>
        <taxon>Amniculicolaceae</taxon>
        <taxon>Amniculicola</taxon>
    </lineage>
</organism>
<dbReference type="EMBL" id="ML977611">
    <property type="protein sequence ID" value="KAF1997585.1"/>
    <property type="molecule type" value="Genomic_DNA"/>
</dbReference>
<dbReference type="AlphaFoldDB" id="A0A6A5WEI2"/>
<reference evidence="1" key="1">
    <citation type="journal article" date="2020" name="Stud. Mycol.">
        <title>101 Dothideomycetes genomes: a test case for predicting lifestyles and emergence of pathogens.</title>
        <authorList>
            <person name="Haridas S."/>
            <person name="Albert R."/>
            <person name="Binder M."/>
            <person name="Bloem J."/>
            <person name="Labutti K."/>
            <person name="Salamov A."/>
            <person name="Andreopoulos B."/>
            <person name="Baker S."/>
            <person name="Barry K."/>
            <person name="Bills G."/>
            <person name="Bluhm B."/>
            <person name="Cannon C."/>
            <person name="Castanera R."/>
            <person name="Culley D."/>
            <person name="Daum C."/>
            <person name="Ezra D."/>
            <person name="Gonzalez J."/>
            <person name="Henrissat B."/>
            <person name="Kuo A."/>
            <person name="Liang C."/>
            <person name="Lipzen A."/>
            <person name="Lutzoni F."/>
            <person name="Magnuson J."/>
            <person name="Mondo S."/>
            <person name="Nolan M."/>
            <person name="Ohm R."/>
            <person name="Pangilinan J."/>
            <person name="Park H.-J."/>
            <person name="Ramirez L."/>
            <person name="Alfaro M."/>
            <person name="Sun H."/>
            <person name="Tritt A."/>
            <person name="Yoshinaga Y."/>
            <person name="Zwiers L.-H."/>
            <person name="Turgeon B."/>
            <person name="Goodwin S."/>
            <person name="Spatafora J."/>
            <person name="Crous P."/>
            <person name="Grigoriev I."/>
        </authorList>
    </citation>
    <scope>NUCLEOTIDE SEQUENCE</scope>
    <source>
        <strain evidence="1">CBS 123094</strain>
    </source>
</reference>
<gene>
    <name evidence="1" type="ORF">P154DRAFT_274986</name>
</gene>
<proteinExistence type="predicted"/>
<evidence type="ECO:0000313" key="2">
    <source>
        <dbReference type="Proteomes" id="UP000799779"/>
    </source>
</evidence>
<name>A0A6A5WEI2_9PLEO</name>
<dbReference type="Proteomes" id="UP000799779">
    <property type="component" value="Unassembled WGS sequence"/>
</dbReference>
<sequence>MAKFFFMMILRLHDSAFWWITLRSVGTVTYVTWSADGWRPAKYSPQDFYLLSILTFLCDVLLICRDSFPTFSEVSSPLLTSVLIPVSSPMF</sequence>
<protein>
    <submittedName>
        <fullName evidence="1">Uncharacterized protein</fullName>
    </submittedName>
</protein>
<keyword evidence="2" id="KW-1185">Reference proteome</keyword>
<evidence type="ECO:0000313" key="1">
    <source>
        <dbReference type="EMBL" id="KAF1997585.1"/>
    </source>
</evidence>